<sequence>MARGKVVVCVALVLAVATSLIVTHPGFQPAWKKLPMMGCLSSAENSAYRADSQLLSWLSNAPRLVHLTDGKETASEVLEKLDSYRALVVVTAGRGGPNRRAPDQPFASVSPDAAPLLGPLLSAPLSAMNAAAGALESVTGRPLFPLSLGTFERSSTKAPYAIFDASSGSLLLDRQLVSYTWGGAGAARGAPEADHGAQVSYLTLDLAGRVFRNVADMLGARKAGEGMMSNNGSGGMGGGPAEVEAEELQKLRKEEEEAVLQQDQRRQLLAASSLDLQQDMNIDTTTTTTTHNSNIRMDGPAAAAAVSLVAAALAAALPAAFAAAPPLWFCILCPSVLGLLAPVLINTALNQLAGALCRQMQLSDDACFDVLLGALGAGFVLSLASAVPIFFACRLPQCAGRNVTAGLARVMMRG</sequence>
<evidence type="ECO:0000313" key="4">
    <source>
        <dbReference type="Proteomes" id="UP001054857"/>
    </source>
</evidence>
<proteinExistence type="predicted"/>
<evidence type="ECO:0000256" key="1">
    <source>
        <dbReference type="SAM" id="Coils"/>
    </source>
</evidence>
<keyword evidence="4" id="KW-1185">Reference proteome</keyword>
<accession>A0AAD3E3P1</accession>
<dbReference type="AlphaFoldDB" id="A0AAD3E3P1"/>
<protein>
    <submittedName>
        <fullName evidence="3">Uncharacterized protein</fullName>
    </submittedName>
</protein>
<comment type="caution">
    <text evidence="3">The sequence shown here is derived from an EMBL/GenBank/DDBJ whole genome shotgun (WGS) entry which is preliminary data.</text>
</comment>
<gene>
    <name evidence="3" type="ORF">Agub_g15825</name>
</gene>
<feature type="transmembrane region" description="Helical" evidence="2">
    <location>
        <begin position="370"/>
        <end position="391"/>
    </location>
</feature>
<dbReference type="EMBL" id="BMAR01000092">
    <property type="protein sequence ID" value="GFR53110.1"/>
    <property type="molecule type" value="Genomic_DNA"/>
</dbReference>
<feature type="transmembrane region" description="Helical" evidence="2">
    <location>
        <begin position="6"/>
        <end position="27"/>
    </location>
</feature>
<keyword evidence="2" id="KW-1133">Transmembrane helix</keyword>
<keyword evidence="2" id="KW-0472">Membrane</keyword>
<reference evidence="3 4" key="1">
    <citation type="journal article" date="2021" name="Sci. Rep.">
        <title>Genome sequencing of the multicellular alga Astrephomene provides insights into convergent evolution of germ-soma differentiation.</title>
        <authorList>
            <person name="Yamashita S."/>
            <person name="Yamamoto K."/>
            <person name="Matsuzaki R."/>
            <person name="Suzuki S."/>
            <person name="Yamaguchi H."/>
            <person name="Hirooka S."/>
            <person name="Minakuchi Y."/>
            <person name="Miyagishima S."/>
            <person name="Kawachi M."/>
            <person name="Toyoda A."/>
            <person name="Nozaki H."/>
        </authorList>
    </citation>
    <scope>NUCLEOTIDE SEQUENCE [LARGE SCALE GENOMIC DNA]</scope>
    <source>
        <strain evidence="3 4">NIES-4017</strain>
    </source>
</reference>
<name>A0AAD3E3P1_9CHLO</name>
<keyword evidence="1" id="KW-0175">Coiled coil</keyword>
<feature type="coiled-coil region" evidence="1">
    <location>
        <begin position="241"/>
        <end position="271"/>
    </location>
</feature>
<organism evidence="3 4">
    <name type="scientific">Astrephomene gubernaculifera</name>
    <dbReference type="NCBI Taxonomy" id="47775"/>
    <lineage>
        <taxon>Eukaryota</taxon>
        <taxon>Viridiplantae</taxon>
        <taxon>Chlorophyta</taxon>
        <taxon>core chlorophytes</taxon>
        <taxon>Chlorophyceae</taxon>
        <taxon>CS clade</taxon>
        <taxon>Chlamydomonadales</taxon>
        <taxon>Astrephomenaceae</taxon>
        <taxon>Astrephomene</taxon>
    </lineage>
</organism>
<feature type="transmembrane region" description="Helical" evidence="2">
    <location>
        <begin position="301"/>
        <end position="320"/>
    </location>
</feature>
<dbReference type="Proteomes" id="UP001054857">
    <property type="component" value="Unassembled WGS sequence"/>
</dbReference>
<keyword evidence="2" id="KW-0812">Transmembrane</keyword>
<evidence type="ECO:0000256" key="2">
    <source>
        <dbReference type="SAM" id="Phobius"/>
    </source>
</evidence>
<evidence type="ECO:0000313" key="3">
    <source>
        <dbReference type="EMBL" id="GFR53110.1"/>
    </source>
</evidence>
<feature type="transmembrane region" description="Helical" evidence="2">
    <location>
        <begin position="326"/>
        <end position="349"/>
    </location>
</feature>